<evidence type="ECO:0000313" key="2">
    <source>
        <dbReference type="EMBL" id="CAB4549086.1"/>
    </source>
</evidence>
<dbReference type="EMBL" id="CAEZYU010000002">
    <property type="protein sequence ID" value="CAB4727522.1"/>
    <property type="molecule type" value="Genomic_DNA"/>
</dbReference>
<evidence type="ECO:0000313" key="3">
    <source>
        <dbReference type="EMBL" id="CAB4727522.1"/>
    </source>
</evidence>
<reference evidence="2" key="1">
    <citation type="submission" date="2020-05" db="EMBL/GenBank/DDBJ databases">
        <authorList>
            <person name="Chiriac C."/>
            <person name="Salcher M."/>
            <person name="Ghai R."/>
            <person name="Kavagutti S V."/>
        </authorList>
    </citation>
    <scope>NUCLEOTIDE SEQUENCE</scope>
</reference>
<name>A0A6J6CCN1_9ZZZZ</name>
<accession>A0A6J6CCN1</accession>
<feature type="region of interest" description="Disordered" evidence="1">
    <location>
        <begin position="42"/>
        <end position="69"/>
    </location>
</feature>
<sequence length="154" mass="16654">MATALAAATAQAVRMLQDPETRAQLLIAGNDLAARMRQWNDDRRSSGVYSPSDLPAEHATSGYNSALPAVGQERLERRVEKLSATLDMLRPETGASGTAFLDKVYQALNQIRLSLAVAKNLPLVKRKKAHREISKKLSDLETAVMDAALGNSPA</sequence>
<proteinExistence type="predicted"/>
<dbReference type="AlphaFoldDB" id="A0A6J6CCN1"/>
<protein>
    <submittedName>
        <fullName evidence="2">Unannotated protein</fullName>
    </submittedName>
</protein>
<evidence type="ECO:0000256" key="1">
    <source>
        <dbReference type="SAM" id="MobiDB-lite"/>
    </source>
</evidence>
<dbReference type="EMBL" id="CAEZSF010000169">
    <property type="protein sequence ID" value="CAB4549086.1"/>
    <property type="molecule type" value="Genomic_DNA"/>
</dbReference>
<organism evidence="2">
    <name type="scientific">freshwater metagenome</name>
    <dbReference type="NCBI Taxonomy" id="449393"/>
    <lineage>
        <taxon>unclassified sequences</taxon>
        <taxon>metagenomes</taxon>
        <taxon>ecological metagenomes</taxon>
    </lineage>
</organism>
<gene>
    <name evidence="2" type="ORF">UFOPK1358_01497</name>
    <name evidence="3" type="ORF">UFOPK2766_00093</name>
</gene>